<organism evidence="1 2">
    <name type="scientific">Metabacillus hrfriensis</name>
    <dbReference type="NCBI Taxonomy" id="3048891"/>
    <lineage>
        <taxon>Bacteria</taxon>
        <taxon>Bacillati</taxon>
        <taxon>Bacillota</taxon>
        <taxon>Bacilli</taxon>
        <taxon>Bacillales</taxon>
        <taxon>Bacillaceae</taxon>
        <taxon>Metabacillus</taxon>
    </lineage>
</organism>
<accession>A0ACD4R6R8</accession>
<name>A0ACD4R6R8_9BACI</name>
<keyword evidence="2" id="KW-1185">Reference proteome</keyword>
<evidence type="ECO:0000313" key="1">
    <source>
        <dbReference type="EMBL" id="WHZ56157.1"/>
    </source>
</evidence>
<sequence>MIEQAIEKEREVMFKAFEAKMNDVVEKRDRILTQQLNRSLEERRLEIAAAQEEKETKKPWWNKLFSK</sequence>
<proteinExistence type="predicted"/>
<dbReference type="EMBL" id="CP126116">
    <property type="protein sequence ID" value="WHZ56157.1"/>
    <property type="molecule type" value="Genomic_DNA"/>
</dbReference>
<gene>
    <name evidence="1" type="ORF">QLQ22_15800</name>
</gene>
<dbReference type="Proteomes" id="UP001226091">
    <property type="component" value="Chromosome"/>
</dbReference>
<evidence type="ECO:0000313" key="2">
    <source>
        <dbReference type="Proteomes" id="UP001226091"/>
    </source>
</evidence>
<protein>
    <submittedName>
        <fullName evidence="1">Uncharacterized protein</fullName>
    </submittedName>
</protein>
<reference evidence="2" key="1">
    <citation type="journal article" date="2025" name="Aquaculture">
        <title>Assessment of the bioflocculant production and safety properties of Metabacillus hrfriensis sp. nov. based on phenotypic and whole-genome sequencing analysis.</title>
        <authorList>
            <person name="Zhang R."/>
            <person name="Zhao Z."/>
            <person name="Luo L."/>
            <person name="Wang S."/>
            <person name="Guo K."/>
            <person name="Xu W."/>
        </authorList>
    </citation>
    <scope>NUCLEOTIDE SEQUENCE [LARGE SCALE GENOMIC DNA]</scope>
    <source>
        <strain evidence="2">CT-WN-B3</strain>
    </source>
</reference>